<dbReference type="EMBL" id="CAJPWZ010002689">
    <property type="protein sequence ID" value="CAG2242977.1"/>
    <property type="molecule type" value="Genomic_DNA"/>
</dbReference>
<evidence type="ECO:0000256" key="1">
    <source>
        <dbReference type="ARBA" id="ARBA00004127"/>
    </source>
</evidence>
<keyword evidence="4 7" id="KW-1133">Transmembrane helix</keyword>
<dbReference type="Gene3D" id="1.20.1250.20">
    <property type="entry name" value="MFS general substrate transporter like domains"/>
    <property type="match status" value="3"/>
</dbReference>
<feature type="transmembrane region" description="Helical" evidence="7">
    <location>
        <begin position="456"/>
        <end position="476"/>
    </location>
</feature>
<keyword evidence="3 7" id="KW-0812">Transmembrane</keyword>
<sequence length="852" mass="94405">MKIGFVLKCLANYIIKYLDVKRNRYIIGDDIRLSETAIPNGNKTNGHAVVGVPSTVLEPPNQYKSRWRSIRVMYLTMFLSSVSFSICMSSLWPYLKILDGSANTDFLGWVVASYSVGQLIASPLFGAWATYRDKSREPLVVSMLINVLANVLYSYLESIPSHQAVYLILSRSLVGFGAGNVAVVRSYVAGATTLKERTSAMAIMSAFQAVGFIIGPVIQIAMVPIGYRGPVHLASVYLEFYTNYISVIQIAMVPIGYPGPVHLESVHLELYTNYISVIQIAMVPIGYPGPVHLESVHLDLYTNYISVIQIAMVLIGYPGPVHLVSVYLEFYTYYISVIQIAMVPIGYPGPVHLESVHLDLYTSPAILSSIVGVINIILLFAVFKEHRVDNDDDINFSVQESQSIEKSVIPEYTPDFAAVVSSILLFFAILFIFAVFETIGTPLTMHMYAWTKENATLYNGIILGVGGLISIVVFILIRILSKRFNERYILLGGFIMCLLGFVVYLPWGDNYPSSQTATLGPAKNLSDLTTSMKITELTTPSWKDLTTQQYSSIKTPSTNTIEKTSNLTMPLTSQNRNVTSHLFTSMSTMPPTSVSHNTKGVSTGPTRIKVKRKHEISVISDTNRQKRNSILYFEQENKLEDLENSDFALSKMTTEMPLNLTTAQSNNSDSGHESTGCPDTYKWCSYTPIVTFPQFIFGTLMIVIGYPTCNVMTYTLYSKILGPKPQGMMMGWLTASGSLARTVGPIFVSQVYNAYGPRVEFMVSSHQIDPSFRWSSWCPVIRLTLVLGGVHGVQSTLVLGGVHSVQFSPSFRWSSWCPVIRLTLVLDGVHGVQSLILVLGGVHGVQSSFRWS</sequence>
<feature type="transmembrane region" description="Helical" evidence="7">
    <location>
        <begin position="331"/>
        <end position="349"/>
    </location>
</feature>
<dbReference type="GO" id="GO:0012505">
    <property type="term" value="C:endomembrane system"/>
    <property type="evidence" value="ECO:0007669"/>
    <property type="project" value="UniProtKB-SubCell"/>
</dbReference>
<dbReference type="Proteomes" id="UP000683360">
    <property type="component" value="Unassembled WGS sequence"/>
</dbReference>
<evidence type="ECO:0000256" key="5">
    <source>
        <dbReference type="ARBA" id="ARBA00023136"/>
    </source>
</evidence>
<proteinExistence type="predicted"/>
<protein>
    <submittedName>
        <fullName evidence="8">MSFD8</fullName>
    </submittedName>
</protein>
<feature type="transmembrane region" description="Helical" evidence="7">
    <location>
        <begin position="271"/>
        <end position="289"/>
    </location>
</feature>
<dbReference type="InterPro" id="IPR036259">
    <property type="entry name" value="MFS_trans_sf"/>
</dbReference>
<reference evidence="8" key="1">
    <citation type="submission" date="2021-03" db="EMBL/GenBank/DDBJ databases">
        <authorList>
            <person name="Bekaert M."/>
        </authorList>
    </citation>
    <scope>NUCLEOTIDE SEQUENCE</scope>
</reference>
<evidence type="ECO:0000256" key="6">
    <source>
        <dbReference type="SAM" id="MobiDB-lite"/>
    </source>
</evidence>
<evidence type="ECO:0000313" key="9">
    <source>
        <dbReference type="Proteomes" id="UP000683360"/>
    </source>
</evidence>
<dbReference type="InterPro" id="IPR051068">
    <property type="entry name" value="MFS_Domain-Containing_Protein"/>
</dbReference>
<feature type="region of interest" description="Disordered" evidence="6">
    <location>
        <begin position="586"/>
        <end position="606"/>
    </location>
</feature>
<name>A0A8S3UAR8_MYTED</name>
<dbReference type="Pfam" id="PF07690">
    <property type="entry name" value="MFS_1"/>
    <property type="match status" value="2"/>
</dbReference>
<feature type="transmembrane region" description="Helical" evidence="7">
    <location>
        <begin position="139"/>
        <end position="156"/>
    </location>
</feature>
<dbReference type="PANTHER" id="PTHR23510:SF3">
    <property type="entry name" value="MAJOR FACILITATOR SUPERFAMILY DOMAIN-CONTAINING PROTEIN 8"/>
    <property type="match status" value="1"/>
</dbReference>
<keyword evidence="2" id="KW-0813">Transport</keyword>
<keyword evidence="9" id="KW-1185">Reference proteome</keyword>
<feature type="transmembrane region" description="Helical" evidence="7">
    <location>
        <begin position="416"/>
        <end position="436"/>
    </location>
</feature>
<feature type="transmembrane region" description="Helical" evidence="7">
    <location>
        <begin position="361"/>
        <end position="383"/>
    </location>
</feature>
<evidence type="ECO:0000256" key="4">
    <source>
        <dbReference type="ARBA" id="ARBA00022989"/>
    </source>
</evidence>
<evidence type="ECO:0000256" key="7">
    <source>
        <dbReference type="SAM" id="Phobius"/>
    </source>
</evidence>
<dbReference type="PANTHER" id="PTHR23510">
    <property type="entry name" value="INNER MEMBRANE TRANSPORT PROTEIN YAJR"/>
    <property type="match status" value="1"/>
</dbReference>
<evidence type="ECO:0000256" key="2">
    <source>
        <dbReference type="ARBA" id="ARBA00022448"/>
    </source>
</evidence>
<organism evidence="8 9">
    <name type="scientific">Mytilus edulis</name>
    <name type="common">Blue mussel</name>
    <dbReference type="NCBI Taxonomy" id="6550"/>
    <lineage>
        <taxon>Eukaryota</taxon>
        <taxon>Metazoa</taxon>
        <taxon>Spiralia</taxon>
        <taxon>Lophotrochozoa</taxon>
        <taxon>Mollusca</taxon>
        <taxon>Bivalvia</taxon>
        <taxon>Autobranchia</taxon>
        <taxon>Pteriomorphia</taxon>
        <taxon>Mytilida</taxon>
        <taxon>Mytiloidea</taxon>
        <taxon>Mytilidae</taxon>
        <taxon>Mytilinae</taxon>
        <taxon>Mytilus</taxon>
    </lineage>
</organism>
<dbReference type="SUPFAM" id="SSF103473">
    <property type="entry name" value="MFS general substrate transporter"/>
    <property type="match status" value="3"/>
</dbReference>
<accession>A0A8S3UAR8</accession>
<dbReference type="GO" id="GO:0005765">
    <property type="term" value="C:lysosomal membrane"/>
    <property type="evidence" value="ECO:0007669"/>
    <property type="project" value="TreeGrafter"/>
</dbReference>
<feature type="compositionally biased region" description="Polar residues" evidence="6">
    <location>
        <begin position="594"/>
        <end position="605"/>
    </location>
</feature>
<dbReference type="OrthoDB" id="370281at2759"/>
<gene>
    <name evidence="8" type="ORF">MEDL_55143</name>
</gene>
<feature type="transmembrane region" description="Helical" evidence="7">
    <location>
        <begin position="200"/>
        <end position="221"/>
    </location>
</feature>
<feature type="transmembrane region" description="Helical" evidence="7">
    <location>
        <begin position="301"/>
        <end position="319"/>
    </location>
</feature>
<comment type="subcellular location">
    <subcellularLocation>
        <location evidence="1">Endomembrane system</location>
        <topology evidence="1">Multi-pass membrane protein</topology>
    </subcellularLocation>
</comment>
<feature type="transmembrane region" description="Helical" evidence="7">
    <location>
        <begin position="72"/>
        <end position="94"/>
    </location>
</feature>
<feature type="transmembrane region" description="Helical" evidence="7">
    <location>
        <begin position="106"/>
        <end position="127"/>
    </location>
</feature>
<comment type="caution">
    <text evidence="8">The sequence shown here is derived from an EMBL/GenBank/DDBJ whole genome shotgun (WGS) entry which is preliminary data.</text>
</comment>
<keyword evidence="5 7" id="KW-0472">Membrane</keyword>
<evidence type="ECO:0000256" key="3">
    <source>
        <dbReference type="ARBA" id="ARBA00022692"/>
    </source>
</evidence>
<feature type="transmembrane region" description="Helical" evidence="7">
    <location>
        <begin position="168"/>
        <end position="188"/>
    </location>
</feature>
<feature type="transmembrane region" description="Helical" evidence="7">
    <location>
        <begin position="241"/>
        <end position="259"/>
    </location>
</feature>
<dbReference type="GO" id="GO:0022857">
    <property type="term" value="F:transmembrane transporter activity"/>
    <property type="evidence" value="ECO:0007669"/>
    <property type="project" value="InterPro"/>
</dbReference>
<dbReference type="CDD" id="cd17326">
    <property type="entry name" value="MFS_MFSD8"/>
    <property type="match status" value="1"/>
</dbReference>
<feature type="transmembrane region" description="Helical" evidence="7">
    <location>
        <begin position="488"/>
        <end position="507"/>
    </location>
</feature>
<dbReference type="InterPro" id="IPR011701">
    <property type="entry name" value="MFS"/>
</dbReference>
<dbReference type="AlphaFoldDB" id="A0A8S3UAR8"/>
<evidence type="ECO:0000313" key="8">
    <source>
        <dbReference type="EMBL" id="CAG2242977.1"/>
    </source>
</evidence>